<dbReference type="STRING" id="1797259.A2989_02695"/>
<dbReference type="AlphaFoldDB" id="A0A1F4ZAY3"/>
<organism evidence="2 3">
    <name type="scientific">Candidatus Amesbacteria bacterium RIFCSPLOWO2_01_FULL_48_25</name>
    <dbReference type="NCBI Taxonomy" id="1797259"/>
    <lineage>
        <taxon>Bacteria</taxon>
        <taxon>Candidatus Amesiibacteriota</taxon>
    </lineage>
</organism>
<accession>A0A1F4ZAY3</accession>
<feature type="domain" description="DUF362" evidence="1">
    <location>
        <begin position="42"/>
        <end position="240"/>
    </location>
</feature>
<reference evidence="2 3" key="1">
    <citation type="journal article" date="2016" name="Nat. Commun.">
        <title>Thousands of microbial genomes shed light on interconnected biogeochemical processes in an aquifer system.</title>
        <authorList>
            <person name="Anantharaman K."/>
            <person name="Brown C.T."/>
            <person name="Hug L.A."/>
            <person name="Sharon I."/>
            <person name="Castelle C.J."/>
            <person name="Probst A.J."/>
            <person name="Thomas B.C."/>
            <person name="Singh A."/>
            <person name="Wilkins M.J."/>
            <person name="Karaoz U."/>
            <person name="Brodie E.L."/>
            <person name="Williams K.H."/>
            <person name="Hubbard S.S."/>
            <person name="Banfield J.F."/>
        </authorList>
    </citation>
    <scope>NUCLEOTIDE SEQUENCE [LARGE SCALE GENOMIC DNA]</scope>
</reference>
<dbReference type="InterPro" id="IPR007160">
    <property type="entry name" value="DUF362"/>
</dbReference>
<dbReference type="Proteomes" id="UP000177080">
    <property type="component" value="Unassembled WGS sequence"/>
</dbReference>
<evidence type="ECO:0000259" key="1">
    <source>
        <dbReference type="Pfam" id="PF04015"/>
    </source>
</evidence>
<dbReference type="Pfam" id="PF04015">
    <property type="entry name" value="DUF362"/>
    <property type="match status" value="1"/>
</dbReference>
<evidence type="ECO:0000313" key="2">
    <source>
        <dbReference type="EMBL" id="OGD03510.1"/>
    </source>
</evidence>
<dbReference type="EMBL" id="MEXN01000006">
    <property type="protein sequence ID" value="OGD03510.1"/>
    <property type="molecule type" value="Genomic_DNA"/>
</dbReference>
<comment type="caution">
    <text evidence="2">The sequence shown here is derived from an EMBL/GenBank/DDBJ whole genome shotgun (WGS) entry which is preliminary data.</text>
</comment>
<proteinExistence type="predicted"/>
<evidence type="ECO:0000313" key="3">
    <source>
        <dbReference type="Proteomes" id="UP000177080"/>
    </source>
</evidence>
<sequence length="353" mass="40042">MSVVSVVKVDDKSVDPETVFRAVNKAMRLAGWEKRVSGKNLVLKVNVVWDKIYPSCTTTPMVIEGILKTVLSSKKIRPNRITIVDTDTAAIVRADVSFKIQGIEKMANKYGVEVVNLSNTEFVDIKFEKGVVLKKLRVSKVLLDADTIITVPVLKTHSYSQLTGALKNQWGCIHDLRHNFHMVLNDAIPDVNNFFKGKIRFALMDGLFGMEGKGPKTGRPRKIGYIFASSDLVGLDTVVATVMGIDPYSVKHIVKSQRIGLGSMKVKVVGDAMPKYSFERADRSNIVMGTEMRLRHLGPKIEWLMFNSKSPVLFLFRWTAKAYYDIWYQLVGIKYVRKMMETNFGRMWSRYYL</sequence>
<protein>
    <recommendedName>
        <fullName evidence="1">DUF362 domain-containing protein</fullName>
    </recommendedName>
</protein>
<name>A0A1F4ZAY3_9BACT</name>
<gene>
    <name evidence="2" type="ORF">A2989_02695</name>
</gene>